<dbReference type="Proteomes" id="UP000193685">
    <property type="component" value="Unassembled WGS sequence"/>
</dbReference>
<dbReference type="EMBL" id="MCFI01000023">
    <property type="protein sequence ID" value="ORY76380.1"/>
    <property type="molecule type" value="Genomic_DNA"/>
</dbReference>
<evidence type="ECO:0000313" key="2">
    <source>
        <dbReference type="EMBL" id="ORY76380.1"/>
    </source>
</evidence>
<dbReference type="RefSeq" id="XP_040722643.1">
    <property type="nucleotide sequence ID" value="XM_040866219.1"/>
</dbReference>
<dbReference type="AlphaFoldDB" id="A0A1Y2EXS9"/>
<accession>A0A1Y2EXS9</accession>
<keyword evidence="1" id="KW-0732">Signal</keyword>
<keyword evidence="3" id="KW-1185">Reference proteome</keyword>
<reference evidence="2 3" key="1">
    <citation type="submission" date="2016-07" db="EMBL/GenBank/DDBJ databases">
        <title>Pervasive Adenine N6-methylation of Active Genes in Fungi.</title>
        <authorList>
            <consortium name="DOE Joint Genome Institute"/>
            <person name="Mondo S.J."/>
            <person name="Dannebaum R.O."/>
            <person name="Kuo R.C."/>
            <person name="Labutti K."/>
            <person name="Haridas S."/>
            <person name="Kuo A."/>
            <person name="Salamov A."/>
            <person name="Ahrendt S.R."/>
            <person name="Lipzen A."/>
            <person name="Sullivan W."/>
            <person name="Andreopoulos W.B."/>
            <person name="Clum A."/>
            <person name="Lindquist E."/>
            <person name="Daum C."/>
            <person name="Ramamoorthy G.K."/>
            <person name="Gryganskyi A."/>
            <person name="Culley D."/>
            <person name="Magnuson J.K."/>
            <person name="James T.Y."/>
            <person name="O'Malley M.A."/>
            <person name="Stajich J.E."/>
            <person name="Spatafora J.W."/>
            <person name="Visel A."/>
            <person name="Grigoriev I.V."/>
        </authorList>
    </citation>
    <scope>NUCLEOTIDE SEQUENCE [LARGE SCALE GENOMIC DNA]</scope>
    <source>
        <strain evidence="2 3">12-1054</strain>
    </source>
</reference>
<gene>
    <name evidence="2" type="ORF">BCR37DRAFT_165713</name>
</gene>
<evidence type="ECO:0000313" key="3">
    <source>
        <dbReference type="Proteomes" id="UP000193685"/>
    </source>
</evidence>
<name>A0A1Y2EXS9_PROLT</name>
<organism evidence="2 3">
    <name type="scientific">Protomyces lactucae-debilis</name>
    <dbReference type="NCBI Taxonomy" id="2754530"/>
    <lineage>
        <taxon>Eukaryota</taxon>
        <taxon>Fungi</taxon>
        <taxon>Dikarya</taxon>
        <taxon>Ascomycota</taxon>
        <taxon>Taphrinomycotina</taxon>
        <taxon>Taphrinomycetes</taxon>
        <taxon>Taphrinales</taxon>
        <taxon>Protomycetaceae</taxon>
        <taxon>Protomyces</taxon>
    </lineage>
</organism>
<protein>
    <submittedName>
        <fullName evidence="2">Uncharacterized protein</fullName>
    </submittedName>
</protein>
<proteinExistence type="predicted"/>
<feature type="signal peptide" evidence="1">
    <location>
        <begin position="1"/>
        <end position="21"/>
    </location>
</feature>
<sequence>MQSSLLLSATFLASHLPHVAGQWAFKGQICWLQIKDEFLHPKHPKPTQCPLTMKCGNTPTTIPATDSFNRLPGTCVYILNWSRESGLQCAPSFFTSTTDHNKGILCFMGSTTDPAGYYGYQNLATYMKQGFWTPDTSRFPDKSCVVTFWNKAIHYDQDLITYEWQTEKCQPI</sequence>
<dbReference type="GeneID" id="63782818"/>
<feature type="chain" id="PRO_5012485980" evidence="1">
    <location>
        <begin position="22"/>
        <end position="172"/>
    </location>
</feature>
<evidence type="ECO:0000256" key="1">
    <source>
        <dbReference type="SAM" id="SignalP"/>
    </source>
</evidence>
<comment type="caution">
    <text evidence="2">The sequence shown here is derived from an EMBL/GenBank/DDBJ whole genome shotgun (WGS) entry which is preliminary data.</text>
</comment>